<comment type="caution">
    <text evidence="2">The sequence shown here is derived from an EMBL/GenBank/DDBJ whole genome shotgun (WGS) entry which is preliminary data.</text>
</comment>
<dbReference type="OrthoDB" id="3238794at2759"/>
<dbReference type="Proteomes" id="UP000326924">
    <property type="component" value="Unassembled WGS sequence"/>
</dbReference>
<evidence type="ECO:0000313" key="3">
    <source>
        <dbReference type="Proteomes" id="UP000326924"/>
    </source>
</evidence>
<dbReference type="InterPro" id="IPR036409">
    <property type="entry name" value="Aldolase_II/adducin_N_sf"/>
</dbReference>
<name>A0A5J5EUI0_9PEZI</name>
<feature type="domain" description="Class II aldolase/adducin N-terminal" evidence="1">
    <location>
        <begin position="48"/>
        <end position="231"/>
    </location>
</feature>
<dbReference type="Gene3D" id="3.40.225.10">
    <property type="entry name" value="Class II aldolase/adducin N-terminal domain"/>
    <property type="match status" value="1"/>
</dbReference>
<dbReference type="PANTHER" id="PTHR10672">
    <property type="entry name" value="ADDUCIN"/>
    <property type="match status" value="1"/>
</dbReference>
<dbReference type="InParanoid" id="A0A5J5EUI0"/>
<dbReference type="InterPro" id="IPR001303">
    <property type="entry name" value="Aldolase_II/adducin_N"/>
</dbReference>
<keyword evidence="3" id="KW-1185">Reference proteome</keyword>
<dbReference type="EMBL" id="VXIS01000114">
    <property type="protein sequence ID" value="KAA8903866.1"/>
    <property type="molecule type" value="Genomic_DNA"/>
</dbReference>
<evidence type="ECO:0000313" key="2">
    <source>
        <dbReference type="EMBL" id="KAA8903866.1"/>
    </source>
</evidence>
<dbReference type="SMART" id="SM01007">
    <property type="entry name" value="Aldolase_II"/>
    <property type="match status" value="1"/>
</dbReference>
<dbReference type="GO" id="GO:0005856">
    <property type="term" value="C:cytoskeleton"/>
    <property type="evidence" value="ECO:0007669"/>
    <property type="project" value="TreeGrafter"/>
</dbReference>
<dbReference type="NCBIfam" id="NF004855">
    <property type="entry name" value="PRK06208.1"/>
    <property type="match status" value="1"/>
</dbReference>
<organism evidence="2 3">
    <name type="scientific">Sphaerosporella brunnea</name>
    <dbReference type="NCBI Taxonomy" id="1250544"/>
    <lineage>
        <taxon>Eukaryota</taxon>
        <taxon>Fungi</taxon>
        <taxon>Dikarya</taxon>
        <taxon>Ascomycota</taxon>
        <taxon>Pezizomycotina</taxon>
        <taxon>Pezizomycetes</taxon>
        <taxon>Pezizales</taxon>
        <taxon>Pyronemataceae</taxon>
        <taxon>Sphaerosporella</taxon>
    </lineage>
</organism>
<dbReference type="PANTHER" id="PTHR10672:SF41">
    <property type="entry name" value="CLASS II ALDOLASE_ADDUCIN DOMAIN PROTEIN (AFU_ORTHOLOGUE AFUA_3G01330)"/>
    <property type="match status" value="1"/>
</dbReference>
<dbReference type="FunFam" id="3.40.225.10:FF:000009">
    <property type="entry name" value="Class II aldolase/adducin N-terminal"/>
    <property type="match status" value="1"/>
</dbReference>
<dbReference type="SUPFAM" id="SSF53639">
    <property type="entry name" value="AraD/HMP-PK domain-like"/>
    <property type="match status" value="1"/>
</dbReference>
<accession>A0A5J5EUI0</accession>
<evidence type="ECO:0000259" key="1">
    <source>
        <dbReference type="SMART" id="SM01007"/>
    </source>
</evidence>
<proteinExistence type="predicted"/>
<sequence length="281" mass="30876">MPPPATTAEKEELLVLRNTEKDVRRGADAQTQPPVFTDKVAERQYLKERLAAAFRIFAKHGFDEGVAGHITVRDPIDPDTFWVNPFGTHFSLITASQLLHVDHTGRILTDSGPVRNLNQAAFAIHSSIHAARPDVLCAAHAHSMYGRAFCALHKELDMITQDSCAFFEDHVVFREFNGVVMQTEEGAKIAKALGGRKAALLGNHGILTTGRSIESCVFWFLSMEKCCKTQLLADAAGTTVKIGEEEARGTFKVVGTEVAGWFSGCPLFDVVDRETKGEHKL</sequence>
<dbReference type="AlphaFoldDB" id="A0A5J5EUI0"/>
<dbReference type="Pfam" id="PF00596">
    <property type="entry name" value="Aldolase_II"/>
    <property type="match status" value="1"/>
</dbReference>
<protein>
    <submittedName>
        <fullName evidence="2">Class II aldolase/adducin domain protein</fullName>
    </submittedName>
</protein>
<reference evidence="2 3" key="1">
    <citation type="submission" date="2019-09" db="EMBL/GenBank/DDBJ databases">
        <title>Draft genome of the ectomycorrhizal ascomycete Sphaerosporella brunnea.</title>
        <authorList>
            <consortium name="DOE Joint Genome Institute"/>
            <person name="Benucci G.M."/>
            <person name="Marozzi G."/>
            <person name="Antonielli L."/>
            <person name="Sanchez S."/>
            <person name="Marco P."/>
            <person name="Wang X."/>
            <person name="Falini L.B."/>
            <person name="Barry K."/>
            <person name="Haridas S."/>
            <person name="Lipzen A."/>
            <person name="Labutti K."/>
            <person name="Grigoriev I.V."/>
            <person name="Murat C."/>
            <person name="Martin F."/>
            <person name="Albertini E."/>
            <person name="Donnini D."/>
            <person name="Bonito G."/>
        </authorList>
    </citation>
    <scope>NUCLEOTIDE SEQUENCE [LARGE SCALE GENOMIC DNA]</scope>
    <source>
        <strain evidence="2 3">Sb_GMNB300</strain>
    </source>
</reference>
<dbReference type="GO" id="GO:0051015">
    <property type="term" value="F:actin filament binding"/>
    <property type="evidence" value="ECO:0007669"/>
    <property type="project" value="TreeGrafter"/>
</dbReference>
<dbReference type="InterPro" id="IPR051017">
    <property type="entry name" value="Aldolase-II_Adducin_sf"/>
</dbReference>
<gene>
    <name evidence="2" type="ORF">FN846DRAFT_953452</name>
</gene>